<accession>A0ABV8B9I1</accession>
<organism evidence="1 2">
    <name type="scientific">Bacillus songklensis</name>
    <dbReference type="NCBI Taxonomy" id="1069116"/>
    <lineage>
        <taxon>Bacteria</taxon>
        <taxon>Bacillati</taxon>
        <taxon>Bacillota</taxon>
        <taxon>Bacilli</taxon>
        <taxon>Bacillales</taxon>
        <taxon>Bacillaceae</taxon>
        <taxon>Bacillus</taxon>
    </lineage>
</organism>
<dbReference type="EMBL" id="JBHRZT010000072">
    <property type="protein sequence ID" value="MFC3885861.1"/>
    <property type="molecule type" value="Genomic_DNA"/>
</dbReference>
<evidence type="ECO:0000313" key="2">
    <source>
        <dbReference type="Proteomes" id="UP001595752"/>
    </source>
</evidence>
<keyword evidence="2" id="KW-1185">Reference proteome</keyword>
<dbReference type="Proteomes" id="UP001595752">
    <property type="component" value="Unassembled WGS sequence"/>
</dbReference>
<comment type="caution">
    <text evidence="1">The sequence shown here is derived from an EMBL/GenBank/DDBJ whole genome shotgun (WGS) entry which is preliminary data.</text>
</comment>
<protein>
    <submittedName>
        <fullName evidence="1">Uncharacterized protein</fullName>
    </submittedName>
</protein>
<gene>
    <name evidence="1" type="ORF">ACFOU2_21245</name>
</gene>
<proteinExistence type="predicted"/>
<reference evidence="2" key="1">
    <citation type="journal article" date="2019" name="Int. J. Syst. Evol. Microbiol.">
        <title>The Global Catalogue of Microorganisms (GCM) 10K type strain sequencing project: providing services to taxonomists for standard genome sequencing and annotation.</title>
        <authorList>
            <consortium name="The Broad Institute Genomics Platform"/>
            <consortium name="The Broad Institute Genome Sequencing Center for Infectious Disease"/>
            <person name="Wu L."/>
            <person name="Ma J."/>
        </authorList>
    </citation>
    <scope>NUCLEOTIDE SEQUENCE [LARGE SCALE GENOMIC DNA]</scope>
    <source>
        <strain evidence="2">CCUG 61889</strain>
    </source>
</reference>
<sequence>MNRPKPVKMGTAKFMCIPAYNELERFTDLPTNLYDFEETTGISVARTGQKEAIG</sequence>
<evidence type="ECO:0000313" key="1">
    <source>
        <dbReference type="EMBL" id="MFC3885861.1"/>
    </source>
</evidence>
<name>A0ABV8B9I1_9BACI</name>